<dbReference type="Gene3D" id="4.10.240.10">
    <property type="entry name" value="Zn(2)-C6 fungal-type DNA-binding domain"/>
    <property type="match status" value="1"/>
</dbReference>
<dbReference type="InParanoid" id="G0V9X2"/>
<evidence type="ECO:0000256" key="8">
    <source>
        <dbReference type="SAM" id="MobiDB-lite"/>
    </source>
</evidence>
<evidence type="ECO:0000256" key="6">
    <source>
        <dbReference type="ARBA" id="ARBA00023163"/>
    </source>
</evidence>
<feature type="region of interest" description="Disordered" evidence="8">
    <location>
        <begin position="92"/>
        <end position="113"/>
    </location>
</feature>
<dbReference type="Pfam" id="PF00172">
    <property type="entry name" value="Zn_clus"/>
    <property type="match status" value="1"/>
</dbReference>
<dbReference type="InterPro" id="IPR051711">
    <property type="entry name" value="Stress_Response_Reg"/>
</dbReference>
<dbReference type="GO" id="GO:0045944">
    <property type="term" value="P:positive regulation of transcription by RNA polymerase II"/>
    <property type="evidence" value="ECO:0007669"/>
    <property type="project" value="TreeGrafter"/>
</dbReference>
<dbReference type="FunCoup" id="G0V9X2">
    <property type="interactions" value="370"/>
</dbReference>
<proteinExistence type="predicted"/>
<dbReference type="CDD" id="cd00067">
    <property type="entry name" value="GAL4"/>
    <property type="match status" value="1"/>
</dbReference>
<dbReference type="PANTHER" id="PTHR47540:SF1">
    <property type="entry name" value="ACTIVATOR OF STRESS GENES 1-RELATED"/>
    <property type="match status" value="1"/>
</dbReference>
<dbReference type="RefSeq" id="XP_003675110.1">
    <property type="nucleotide sequence ID" value="XM_003675062.1"/>
</dbReference>
<feature type="compositionally biased region" description="Polar residues" evidence="8">
    <location>
        <begin position="1"/>
        <end position="13"/>
    </location>
</feature>
<feature type="compositionally biased region" description="Polar residues" evidence="8">
    <location>
        <begin position="764"/>
        <end position="787"/>
    </location>
</feature>
<dbReference type="GO" id="GO:0043565">
    <property type="term" value="F:sequence-specific DNA binding"/>
    <property type="evidence" value="ECO:0007669"/>
    <property type="project" value="TreeGrafter"/>
</dbReference>
<feature type="domain" description="Zn(2)-C6 fungal-type" evidence="9">
    <location>
        <begin position="36"/>
        <end position="65"/>
    </location>
</feature>
<feature type="region of interest" description="Disordered" evidence="8">
    <location>
        <begin position="681"/>
        <end position="705"/>
    </location>
</feature>
<dbReference type="GeneID" id="96902296"/>
<dbReference type="InterPro" id="IPR036864">
    <property type="entry name" value="Zn2-C6_fun-type_DNA-bd_sf"/>
</dbReference>
<keyword evidence="3" id="KW-0862">Zinc</keyword>
<dbReference type="GO" id="GO:0008270">
    <property type="term" value="F:zinc ion binding"/>
    <property type="evidence" value="ECO:0007669"/>
    <property type="project" value="InterPro"/>
</dbReference>
<evidence type="ECO:0000256" key="1">
    <source>
        <dbReference type="ARBA" id="ARBA00004123"/>
    </source>
</evidence>
<dbReference type="CDD" id="cd12148">
    <property type="entry name" value="fungal_TF_MHR"/>
    <property type="match status" value="1"/>
</dbReference>
<keyword evidence="4" id="KW-0805">Transcription regulation</keyword>
<dbReference type="Proteomes" id="UP000001640">
    <property type="component" value="Chromosome 2"/>
</dbReference>
<dbReference type="GO" id="GO:0006351">
    <property type="term" value="P:DNA-templated transcription"/>
    <property type="evidence" value="ECO:0007669"/>
    <property type="project" value="InterPro"/>
</dbReference>
<dbReference type="InterPro" id="IPR007219">
    <property type="entry name" value="XnlR_reg_dom"/>
</dbReference>
<dbReference type="SUPFAM" id="SSF57701">
    <property type="entry name" value="Zn2/Cys6 DNA-binding domain"/>
    <property type="match status" value="1"/>
</dbReference>
<name>G0V9X2_NAUCA</name>
<protein>
    <recommendedName>
        <fullName evidence="9">Zn(2)-C6 fungal-type domain-containing protein</fullName>
    </recommendedName>
</protein>
<evidence type="ECO:0000256" key="2">
    <source>
        <dbReference type="ARBA" id="ARBA00022723"/>
    </source>
</evidence>
<keyword evidence="7" id="KW-0539">Nucleus</keyword>
<feature type="compositionally biased region" description="Low complexity" evidence="8">
    <location>
        <begin position="737"/>
        <end position="763"/>
    </location>
</feature>
<feature type="region of interest" description="Disordered" evidence="8">
    <location>
        <begin position="732"/>
        <end position="791"/>
    </location>
</feature>
<evidence type="ECO:0000256" key="4">
    <source>
        <dbReference type="ARBA" id="ARBA00023015"/>
    </source>
</evidence>
<dbReference type="KEGG" id="ncs:NCAS_0B06550"/>
<keyword evidence="11" id="KW-1185">Reference proteome</keyword>
<evidence type="ECO:0000313" key="11">
    <source>
        <dbReference type="Proteomes" id="UP000001640"/>
    </source>
</evidence>
<dbReference type="HOGENOM" id="CLU_010084_1_0_1"/>
<keyword evidence="2" id="KW-0479">Metal-binding</keyword>
<evidence type="ECO:0000256" key="7">
    <source>
        <dbReference type="ARBA" id="ARBA00023242"/>
    </source>
</evidence>
<dbReference type="OrthoDB" id="422427at2759"/>
<evidence type="ECO:0000313" key="10">
    <source>
        <dbReference type="EMBL" id="CCC68739.1"/>
    </source>
</evidence>
<feature type="region of interest" description="Disordered" evidence="8">
    <location>
        <begin position="182"/>
        <end position="222"/>
    </location>
</feature>
<feature type="region of interest" description="Disordered" evidence="8">
    <location>
        <begin position="883"/>
        <end position="906"/>
    </location>
</feature>
<dbReference type="STRING" id="1064592.G0V9X2"/>
<dbReference type="PROSITE" id="PS50048">
    <property type="entry name" value="ZN2_CY6_FUNGAL_2"/>
    <property type="match status" value="1"/>
</dbReference>
<accession>G0V9X2</accession>
<evidence type="ECO:0000256" key="3">
    <source>
        <dbReference type="ARBA" id="ARBA00022833"/>
    </source>
</evidence>
<organism evidence="10 11">
    <name type="scientific">Naumovozyma castellii</name>
    <name type="common">Yeast</name>
    <name type="synonym">Saccharomyces castellii</name>
    <dbReference type="NCBI Taxonomy" id="27288"/>
    <lineage>
        <taxon>Eukaryota</taxon>
        <taxon>Fungi</taxon>
        <taxon>Dikarya</taxon>
        <taxon>Ascomycota</taxon>
        <taxon>Saccharomycotina</taxon>
        <taxon>Saccharomycetes</taxon>
        <taxon>Saccharomycetales</taxon>
        <taxon>Saccharomycetaceae</taxon>
        <taxon>Naumovozyma</taxon>
    </lineage>
</organism>
<dbReference type="OMA" id="DQGFQYF"/>
<feature type="compositionally biased region" description="Basic and acidic residues" evidence="8">
    <location>
        <begin position="14"/>
        <end position="27"/>
    </location>
</feature>
<dbReference type="AlphaFoldDB" id="G0V9X2"/>
<gene>
    <name evidence="10" type="primary">NCAS0B06550</name>
    <name evidence="10" type="ordered locus">NCAS_0B06550</name>
</gene>
<comment type="subcellular location">
    <subcellularLocation>
        <location evidence="1">Nucleus</location>
    </subcellularLocation>
</comment>
<reference evidence="10 11" key="1">
    <citation type="journal article" date="2011" name="Proc. Natl. Acad. Sci. U.S.A.">
        <title>Evolutionary erosion of yeast sex chromosomes by mating-type switching accidents.</title>
        <authorList>
            <person name="Gordon J.L."/>
            <person name="Armisen D."/>
            <person name="Proux-Wera E."/>
            <person name="Oheigeartaigh S.S."/>
            <person name="Byrne K.P."/>
            <person name="Wolfe K.H."/>
        </authorList>
    </citation>
    <scope>NUCLEOTIDE SEQUENCE [LARGE SCALE GENOMIC DNA]</scope>
    <source>
        <strain evidence="11">ATCC 76901 / BCRC 22586 / CBS 4309 / NBRC 1992 / NRRL Y-12630</strain>
    </source>
</reference>
<dbReference type="GO" id="GO:0005634">
    <property type="term" value="C:nucleus"/>
    <property type="evidence" value="ECO:0007669"/>
    <property type="project" value="UniProtKB-SubCell"/>
</dbReference>
<sequence length="906" mass="102679">MSEQEQPLKSNTKIKNEPSPRQTEHQIVKRRRVTRACDECRKKKVKCDGQQPCIHCTVYSYECTYNHPSKRSQNQTGTNNNTLNTITTISVSANGSNTKTRSTTPVPGTSAGVTRKYTTKTTRLQQQVDKYQQLLEGMIPNLPDIKTLDIPTFLQIFHNFQGNSDFIEDTVKEYHVLVSDSTSPSQQKSQYNQFGTPEYSSTAGPSSVGSTQNNSDSKLLDNNERIPVGREIKIILPPKVIAIQFVKKTWEHCCVLLRFYHRPSFIQQLNELYETDPNHYTPKQMQFLPLCYSTIAVGALFSKSIVHEEMNVRSDVNGNDELITDDKFLQDEGYKYFIAARKLLDITNARDLNSIQAILMLFIFLQCSARLSTCYAYIGVAMRSALREGYHRQVGPLSGFTPIEIEMRKRLFYTIYKLDIYVNAMLGLPRSISPDDFDQTLPIELSDENITEHGYLPENQNGVLSSTGIANQHTKLLMILNSIVRELYPIKKTNNLISHETVTRLELKLRTWMDELPTELVPNLENIPAKYERANKLLHLSFLHVQIILYRPFIHYLSRNFVDMAPDTLSLQRARNSINVARSAVKLAQEMLSKNLISGSYWYASYTIFYSVAGLLFYIHEAQLPDTESAREYYDILKDAEIGRNVLNQIKDSSMAATRTYNLLNKLFEKLNSKTIKLTTMYNSPSHQSPTTATNQGELSYQERPQSQIQNNFNRQGNDNMLTNFTVPSYPEDIQIQPTTSNPQQHQQPQLQLQQSPASNLSAVSMTNNASNTFLPQPTKTPNQNGTYPKLEKESDQVPLTDIFGFNGNPNDILSSATGDADTIGLESSVNSYSNNGLSNTNLAGSNNDKIKAENLDEAGILNVFDQLDAHLFGKYMPLNYQQDDLSTNPTPTQNQDRTPNPNQEV</sequence>
<dbReference type="EMBL" id="HE576753">
    <property type="protein sequence ID" value="CCC68739.1"/>
    <property type="molecule type" value="Genomic_DNA"/>
</dbReference>
<evidence type="ECO:0000256" key="5">
    <source>
        <dbReference type="ARBA" id="ARBA00023125"/>
    </source>
</evidence>
<dbReference type="Pfam" id="PF04082">
    <property type="entry name" value="Fungal_trans"/>
    <property type="match status" value="1"/>
</dbReference>
<feature type="compositionally biased region" description="Polar residues" evidence="8">
    <location>
        <begin position="182"/>
        <end position="217"/>
    </location>
</feature>
<dbReference type="GO" id="GO:0000981">
    <property type="term" value="F:DNA-binding transcription factor activity, RNA polymerase II-specific"/>
    <property type="evidence" value="ECO:0007669"/>
    <property type="project" value="InterPro"/>
</dbReference>
<evidence type="ECO:0000259" key="9">
    <source>
        <dbReference type="PROSITE" id="PS50048"/>
    </source>
</evidence>
<dbReference type="InterPro" id="IPR001138">
    <property type="entry name" value="Zn2Cys6_DnaBD"/>
</dbReference>
<feature type="region of interest" description="Disordered" evidence="8">
    <location>
        <begin position="1"/>
        <end position="31"/>
    </location>
</feature>
<dbReference type="SMART" id="SM00066">
    <property type="entry name" value="GAL4"/>
    <property type="match status" value="1"/>
</dbReference>
<reference key="2">
    <citation type="submission" date="2011-08" db="EMBL/GenBank/DDBJ databases">
        <title>Genome sequence of Naumovozyma castellii.</title>
        <authorList>
            <person name="Gordon J.L."/>
            <person name="Armisen D."/>
            <person name="Proux-Wera E."/>
            <person name="OhEigeartaigh S.S."/>
            <person name="Byrne K.P."/>
            <person name="Wolfe K.H."/>
        </authorList>
    </citation>
    <scope>NUCLEOTIDE SEQUENCE</scope>
    <source>
        <strain>Type strain:CBS 4309</strain>
    </source>
</reference>
<keyword evidence="6" id="KW-0804">Transcription</keyword>
<dbReference type="PROSITE" id="PS00463">
    <property type="entry name" value="ZN2_CY6_FUNGAL_1"/>
    <property type="match status" value="1"/>
</dbReference>
<dbReference type="eggNOG" id="ENOG502QSY2">
    <property type="taxonomic scope" value="Eukaryota"/>
</dbReference>
<keyword evidence="5" id="KW-0238">DNA-binding</keyword>
<dbReference type="PANTHER" id="PTHR47540">
    <property type="entry name" value="THIAMINE REPRESSIBLE GENES REGULATORY PROTEIN THI5"/>
    <property type="match status" value="1"/>
</dbReference>
<feature type="compositionally biased region" description="Polar residues" evidence="8">
    <location>
        <begin position="92"/>
        <end position="107"/>
    </location>
</feature>
<dbReference type="SMART" id="SM00906">
    <property type="entry name" value="Fungal_trans"/>
    <property type="match status" value="1"/>
</dbReference>